<name>A0ABT0M6F1_9BACL</name>
<evidence type="ECO:0000256" key="4">
    <source>
        <dbReference type="ARBA" id="ARBA00022801"/>
    </source>
</evidence>
<dbReference type="RefSeq" id="WP_249095004.1">
    <property type="nucleotide sequence ID" value="NZ_JAMAST010000001.1"/>
</dbReference>
<dbReference type="EC" id="3.6.1.41" evidence="1"/>
<dbReference type="CDD" id="cd00077">
    <property type="entry name" value="HDc"/>
    <property type="match status" value="1"/>
</dbReference>
<evidence type="ECO:0000256" key="6">
    <source>
        <dbReference type="ARBA" id="ARBA00049417"/>
    </source>
</evidence>
<protein>
    <recommendedName>
        <fullName evidence="1">bis(5'-nucleosyl)-tetraphosphatase (symmetrical)</fullName>
        <ecNumber evidence="1">3.6.1.41</ecNumber>
    </recommendedName>
</protein>
<evidence type="ECO:0000256" key="1">
    <source>
        <dbReference type="ARBA" id="ARBA00012506"/>
    </source>
</evidence>
<dbReference type="Pfam" id="PF01966">
    <property type="entry name" value="HD"/>
    <property type="match status" value="1"/>
</dbReference>
<keyword evidence="2" id="KW-0479">Metal-binding</keyword>
<evidence type="ECO:0000256" key="3">
    <source>
        <dbReference type="ARBA" id="ARBA00022741"/>
    </source>
</evidence>
<accession>A0ABT0M6F1</accession>
<dbReference type="PANTHER" id="PTHR35795:SF1">
    <property type="entry name" value="BIS(5'-NUCLEOSYL)-TETRAPHOSPHATASE, SYMMETRICAL"/>
    <property type="match status" value="1"/>
</dbReference>
<dbReference type="PANTHER" id="PTHR35795">
    <property type="entry name" value="SLR1885 PROTEIN"/>
    <property type="match status" value="1"/>
</dbReference>
<keyword evidence="3" id="KW-0547">Nucleotide-binding</keyword>
<proteinExistence type="predicted"/>
<dbReference type="GO" id="GO:0008803">
    <property type="term" value="F:bis(5'-nucleosyl)-tetraphosphatase (symmetrical) activity"/>
    <property type="evidence" value="ECO:0007669"/>
    <property type="project" value="UniProtKB-EC"/>
</dbReference>
<gene>
    <name evidence="8" type="primary">yqeK</name>
    <name evidence="8" type="ORF">M3N64_00540</name>
</gene>
<keyword evidence="5" id="KW-0408">Iron</keyword>
<evidence type="ECO:0000256" key="2">
    <source>
        <dbReference type="ARBA" id="ARBA00022723"/>
    </source>
</evidence>
<comment type="catalytic activity">
    <reaction evidence="6">
        <text>P(1),P(4)-bis(5'-adenosyl) tetraphosphate + H2O = 2 ADP + 2 H(+)</text>
        <dbReference type="Rhea" id="RHEA:24252"/>
        <dbReference type="ChEBI" id="CHEBI:15377"/>
        <dbReference type="ChEBI" id="CHEBI:15378"/>
        <dbReference type="ChEBI" id="CHEBI:58141"/>
        <dbReference type="ChEBI" id="CHEBI:456216"/>
        <dbReference type="EC" id="3.6.1.41"/>
    </reaction>
</comment>
<evidence type="ECO:0000313" key="8">
    <source>
        <dbReference type="EMBL" id="MCL1630440.1"/>
    </source>
</evidence>
<keyword evidence="4 8" id="KW-0378">Hydrolase</keyword>
<dbReference type="PROSITE" id="PS51831">
    <property type="entry name" value="HD"/>
    <property type="match status" value="1"/>
</dbReference>
<evidence type="ECO:0000259" key="7">
    <source>
        <dbReference type="PROSITE" id="PS51831"/>
    </source>
</evidence>
<sequence length="190" mass="21755">MKIDEAEQAIKKILPEKRFVHSVSVSETAGRLAKKYGGNEEKARLAGMLHDIAKYFSNDELKAMILSKPGTWHDCLDYSDKLWHAPAGAIYVQEKYGIDDSDLLQAMIYHTTGRKQMTLLDKIIFLADYIEPGRDFPGVEEVRKAAEMDLDTAVLLELQKTIMHLLNQQQRVYPKTFEAYNELVNRHANK</sequence>
<dbReference type="NCBIfam" id="TIGR00277">
    <property type="entry name" value="HDIG"/>
    <property type="match status" value="1"/>
</dbReference>
<dbReference type="NCBIfam" id="TIGR00488">
    <property type="entry name" value="bis(5'-nucleosyl)-tetraphosphatase (symmetrical) YqeK"/>
    <property type="match status" value="1"/>
</dbReference>
<dbReference type="InterPro" id="IPR051094">
    <property type="entry name" value="Diverse_Catalytic_Enzymes"/>
</dbReference>
<evidence type="ECO:0000256" key="5">
    <source>
        <dbReference type="ARBA" id="ARBA00023004"/>
    </source>
</evidence>
<dbReference type="InterPro" id="IPR005249">
    <property type="entry name" value="YqeK"/>
</dbReference>
<keyword evidence="9" id="KW-1185">Reference proteome</keyword>
<organism evidence="8 9">
    <name type="scientific">Sporolactobacillus mangiferae</name>
    <dbReference type="NCBI Taxonomy" id="2940498"/>
    <lineage>
        <taxon>Bacteria</taxon>
        <taxon>Bacillati</taxon>
        <taxon>Bacillota</taxon>
        <taxon>Bacilli</taxon>
        <taxon>Bacillales</taxon>
        <taxon>Sporolactobacillaceae</taxon>
        <taxon>Sporolactobacillus</taxon>
    </lineage>
</organism>
<comment type="caution">
    <text evidence="8">The sequence shown here is derived from an EMBL/GenBank/DDBJ whole genome shotgun (WGS) entry which is preliminary data.</text>
</comment>
<dbReference type="InterPro" id="IPR003607">
    <property type="entry name" value="HD/PDEase_dom"/>
</dbReference>
<dbReference type="Proteomes" id="UP001203004">
    <property type="component" value="Unassembled WGS sequence"/>
</dbReference>
<dbReference type="Gene3D" id="1.10.3210.10">
    <property type="entry name" value="Hypothetical protein af1432"/>
    <property type="match status" value="1"/>
</dbReference>
<evidence type="ECO:0000313" key="9">
    <source>
        <dbReference type="Proteomes" id="UP001203004"/>
    </source>
</evidence>
<dbReference type="EMBL" id="JAMAST010000001">
    <property type="protein sequence ID" value="MCL1630440.1"/>
    <property type="molecule type" value="Genomic_DNA"/>
</dbReference>
<reference evidence="8 9" key="1">
    <citation type="submission" date="2022-05" db="EMBL/GenBank/DDBJ databases">
        <title>Sporolactobacillus sp nov CPB3-1, isolated from tree bark (Mangifera indica L.).</title>
        <authorList>
            <person name="Phuengjayaem S."/>
            <person name="Tanasupawat S."/>
        </authorList>
    </citation>
    <scope>NUCLEOTIDE SEQUENCE [LARGE SCALE GENOMIC DNA]</scope>
    <source>
        <strain evidence="8 9">CPB3-1</strain>
    </source>
</reference>
<dbReference type="InterPro" id="IPR006675">
    <property type="entry name" value="HDIG_dom"/>
</dbReference>
<dbReference type="SUPFAM" id="SSF109604">
    <property type="entry name" value="HD-domain/PDEase-like"/>
    <property type="match status" value="1"/>
</dbReference>
<feature type="domain" description="HD" evidence="7">
    <location>
        <begin position="18"/>
        <end position="133"/>
    </location>
</feature>
<dbReference type="InterPro" id="IPR006674">
    <property type="entry name" value="HD_domain"/>
</dbReference>
<dbReference type="SMART" id="SM00471">
    <property type="entry name" value="HDc"/>
    <property type="match status" value="1"/>
</dbReference>